<evidence type="ECO:0000256" key="1">
    <source>
        <dbReference type="SAM" id="SignalP"/>
    </source>
</evidence>
<keyword evidence="1" id="KW-0732">Signal</keyword>
<reference evidence="2 3" key="1">
    <citation type="submission" date="2016-08" db="EMBL/GenBank/DDBJ databases">
        <title>The complete genome of Streptomyces subrutilus 10-1-1.</title>
        <authorList>
            <person name="Chen X."/>
        </authorList>
    </citation>
    <scope>NUCLEOTIDE SEQUENCE [LARGE SCALE GENOMIC DNA]</scope>
    <source>
        <strain evidence="2 3">10-1-1</strain>
    </source>
</reference>
<sequence length="133" mass="13741">MKTHLAAAFGSVALTAGMLLGAPAAGAQTAAYPTTAVDVTYGASYVRGTLTWYNRSVGVEGTLRAVGCRRAWFGAYGASGNELGARSTSTKCDVRYPLETGIPADVPGGAAYVIVCVDDANANSLKCVRYNRP</sequence>
<dbReference type="EMBL" id="MEHK01000001">
    <property type="protein sequence ID" value="OEJ30226.1"/>
    <property type="molecule type" value="Genomic_DNA"/>
</dbReference>
<feature type="signal peptide" evidence="1">
    <location>
        <begin position="1"/>
        <end position="27"/>
    </location>
</feature>
<evidence type="ECO:0000313" key="3">
    <source>
        <dbReference type="Proteomes" id="UP000095705"/>
    </source>
</evidence>
<dbReference type="Proteomes" id="UP000095705">
    <property type="component" value="Unassembled WGS sequence"/>
</dbReference>
<dbReference type="AlphaFoldDB" id="A0A1E5PKY1"/>
<dbReference type="OrthoDB" id="3688007at2"/>
<comment type="caution">
    <text evidence="2">The sequence shown here is derived from an EMBL/GenBank/DDBJ whole genome shotgun (WGS) entry which is preliminary data.</text>
</comment>
<proteinExistence type="predicted"/>
<dbReference type="RefSeq" id="WP_069918371.1">
    <property type="nucleotide sequence ID" value="NZ_MEHK01000001.1"/>
</dbReference>
<protein>
    <recommendedName>
        <fullName evidence="4">Secreted protein</fullName>
    </recommendedName>
</protein>
<gene>
    <name evidence="2" type="ORF">BGK67_01570</name>
</gene>
<name>A0A1E5PKY1_9ACTN</name>
<evidence type="ECO:0000313" key="2">
    <source>
        <dbReference type="EMBL" id="OEJ30226.1"/>
    </source>
</evidence>
<organism evidence="2 3">
    <name type="scientific">Streptomyces subrutilus</name>
    <dbReference type="NCBI Taxonomy" id="36818"/>
    <lineage>
        <taxon>Bacteria</taxon>
        <taxon>Bacillati</taxon>
        <taxon>Actinomycetota</taxon>
        <taxon>Actinomycetes</taxon>
        <taxon>Kitasatosporales</taxon>
        <taxon>Streptomycetaceae</taxon>
        <taxon>Streptomyces</taxon>
    </lineage>
</organism>
<accession>A0A1E5PKY1</accession>
<feature type="chain" id="PRO_5009183444" description="Secreted protein" evidence="1">
    <location>
        <begin position="28"/>
        <end position="133"/>
    </location>
</feature>
<keyword evidence="3" id="KW-1185">Reference proteome</keyword>
<evidence type="ECO:0008006" key="4">
    <source>
        <dbReference type="Google" id="ProtNLM"/>
    </source>
</evidence>